<evidence type="ECO:0000313" key="3">
    <source>
        <dbReference type="Proteomes" id="UP000266441"/>
    </source>
</evidence>
<dbReference type="OrthoDB" id="9790662at2"/>
<evidence type="ECO:0000259" key="1">
    <source>
        <dbReference type="PROSITE" id="PS51671"/>
    </source>
</evidence>
<dbReference type="InterPro" id="IPR045739">
    <property type="entry name" value="ACT_dom_pair"/>
</dbReference>
<dbReference type="CDD" id="cd04882">
    <property type="entry name" value="ACT_Bt0572_2"/>
    <property type="match status" value="1"/>
</dbReference>
<dbReference type="PANTHER" id="PTHR40099">
    <property type="entry name" value="ACETOLACTATE SYNTHASE, SMALL SUBUNIT"/>
    <property type="match status" value="1"/>
</dbReference>
<organism evidence="2 3">
    <name type="scientific">Mariniphaga sediminis</name>
    <dbReference type="NCBI Taxonomy" id="1628158"/>
    <lineage>
        <taxon>Bacteria</taxon>
        <taxon>Pseudomonadati</taxon>
        <taxon>Bacteroidota</taxon>
        <taxon>Bacteroidia</taxon>
        <taxon>Marinilabiliales</taxon>
        <taxon>Prolixibacteraceae</taxon>
        <taxon>Mariniphaga</taxon>
    </lineage>
</organism>
<proteinExistence type="predicted"/>
<name>A0A399D442_9BACT</name>
<reference evidence="2 3" key="1">
    <citation type="journal article" date="2015" name="Int. J. Syst. Evol. Microbiol.">
        <title>Mariniphaga sediminis sp. nov., isolated from coastal sediment.</title>
        <authorList>
            <person name="Wang F.Q."/>
            <person name="Shen Q.Y."/>
            <person name="Chen G.J."/>
            <person name="Du Z.J."/>
        </authorList>
    </citation>
    <scope>NUCLEOTIDE SEQUENCE [LARGE SCALE GENOMIC DNA]</scope>
    <source>
        <strain evidence="2 3">SY21</strain>
    </source>
</reference>
<dbReference type="Gene3D" id="3.30.2130.10">
    <property type="entry name" value="VC0802-like"/>
    <property type="match status" value="1"/>
</dbReference>
<feature type="domain" description="ACT" evidence="1">
    <location>
        <begin position="71"/>
        <end position="141"/>
    </location>
</feature>
<dbReference type="Pfam" id="PF19571">
    <property type="entry name" value="ACT_8"/>
    <property type="match status" value="1"/>
</dbReference>
<dbReference type="SUPFAM" id="SSF55021">
    <property type="entry name" value="ACT-like"/>
    <property type="match status" value="2"/>
</dbReference>
<sequence length="142" mass="15830">MKTKQVSVFLENKSGRLNEVAQILGNADINISAFTVADTSDFGVLRLIVSDPEKACEVLKENRFSVRTTDVVLVNSPNRPGALSRMLQILSAEGVFIEYLYAFSMDNDTAVIVIRPTDIDKCVEKLENHKDDLLGKNGHYRL</sequence>
<gene>
    <name evidence="2" type="ORF">D1164_11430</name>
</gene>
<protein>
    <submittedName>
        <fullName evidence="2">Amino acid-binding protein</fullName>
    </submittedName>
</protein>
<accession>A0A399D442</accession>
<dbReference type="PANTHER" id="PTHR40099:SF1">
    <property type="entry name" value="ACETOLACTATE SYNTHASE, SMALL SUBUNIT"/>
    <property type="match status" value="1"/>
</dbReference>
<dbReference type="Proteomes" id="UP000266441">
    <property type="component" value="Unassembled WGS sequence"/>
</dbReference>
<dbReference type="InterPro" id="IPR002912">
    <property type="entry name" value="ACT_dom"/>
</dbReference>
<dbReference type="InterPro" id="IPR045865">
    <property type="entry name" value="ACT-like_dom_sf"/>
</dbReference>
<dbReference type="AlphaFoldDB" id="A0A399D442"/>
<evidence type="ECO:0000313" key="2">
    <source>
        <dbReference type="EMBL" id="RIH65190.1"/>
    </source>
</evidence>
<dbReference type="EMBL" id="QWET01000007">
    <property type="protein sequence ID" value="RIH65190.1"/>
    <property type="molecule type" value="Genomic_DNA"/>
</dbReference>
<comment type="caution">
    <text evidence="2">The sequence shown here is derived from an EMBL/GenBank/DDBJ whole genome shotgun (WGS) entry which is preliminary data.</text>
</comment>
<dbReference type="PROSITE" id="PS51671">
    <property type="entry name" value="ACT"/>
    <property type="match status" value="1"/>
</dbReference>
<dbReference type="CDD" id="cd04908">
    <property type="entry name" value="ACT_Bt0572_1"/>
    <property type="match status" value="1"/>
</dbReference>
<dbReference type="RefSeq" id="WP_119350112.1">
    <property type="nucleotide sequence ID" value="NZ_JBFHKJ010000048.1"/>
</dbReference>
<keyword evidence="3" id="KW-1185">Reference proteome</keyword>